<dbReference type="Proteomes" id="UP000242188">
    <property type="component" value="Unassembled WGS sequence"/>
</dbReference>
<proteinExistence type="predicted"/>
<dbReference type="InterPro" id="IPR000073">
    <property type="entry name" value="AB_hydrolase_1"/>
</dbReference>
<evidence type="ECO:0000313" key="4">
    <source>
        <dbReference type="Proteomes" id="UP000242188"/>
    </source>
</evidence>
<sequence length="307" mass="34801">MESSANVEDDVQPKQTNGDVANEHKISNSRGQKLFCKYWNDDKETEESKDQEIRGLVLVVHGLAEHCLFYKEVAELLINKGFYVFAHDHVGHGQSEGPRSHIDSFDQYVEDVFQHIDQVKGKFPEKTPVFLLGHSMGGAISVLSAMAKPEYFTGVILIGPAIQPSPEAISPIKVMAGKVVARIFPQMCIEKLKTKDLSRDPEVVKEYEDDPLVFHNGLKAKWGLEMLKAFDVIKAGLPKVEWPFLVLHGDQDKLCAVEGSQELYDEAKSKDKQIKVYKGFYHQIHREPREDRDIVLSDIVDWLDKRA</sequence>
<feature type="region of interest" description="Disordered" evidence="1">
    <location>
        <begin position="1"/>
        <end position="26"/>
    </location>
</feature>
<dbReference type="Gene3D" id="3.40.50.1820">
    <property type="entry name" value="alpha/beta hydrolase"/>
    <property type="match status" value="1"/>
</dbReference>
<dbReference type="EMBL" id="NEDP02005265">
    <property type="protein sequence ID" value="OWF42488.1"/>
    <property type="molecule type" value="Genomic_DNA"/>
</dbReference>
<evidence type="ECO:0000259" key="2">
    <source>
        <dbReference type="Pfam" id="PF12146"/>
    </source>
</evidence>
<dbReference type="STRING" id="6573.A0A210Q177"/>
<dbReference type="Pfam" id="PF12146">
    <property type="entry name" value="Hydrolase_4"/>
    <property type="match status" value="1"/>
</dbReference>
<dbReference type="InterPro" id="IPR022742">
    <property type="entry name" value="Hydrolase_4"/>
</dbReference>
<evidence type="ECO:0000313" key="3">
    <source>
        <dbReference type="EMBL" id="OWF42488.1"/>
    </source>
</evidence>
<reference evidence="3 4" key="1">
    <citation type="journal article" date="2017" name="Nat. Ecol. Evol.">
        <title>Scallop genome provides insights into evolution of bilaterian karyotype and development.</title>
        <authorList>
            <person name="Wang S."/>
            <person name="Zhang J."/>
            <person name="Jiao W."/>
            <person name="Li J."/>
            <person name="Xun X."/>
            <person name="Sun Y."/>
            <person name="Guo X."/>
            <person name="Huan P."/>
            <person name="Dong B."/>
            <person name="Zhang L."/>
            <person name="Hu X."/>
            <person name="Sun X."/>
            <person name="Wang J."/>
            <person name="Zhao C."/>
            <person name="Wang Y."/>
            <person name="Wang D."/>
            <person name="Huang X."/>
            <person name="Wang R."/>
            <person name="Lv J."/>
            <person name="Li Y."/>
            <person name="Zhang Z."/>
            <person name="Liu B."/>
            <person name="Lu W."/>
            <person name="Hui Y."/>
            <person name="Liang J."/>
            <person name="Zhou Z."/>
            <person name="Hou R."/>
            <person name="Li X."/>
            <person name="Liu Y."/>
            <person name="Li H."/>
            <person name="Ning X."/>
            <person name="Lin Y."/>
            <person name="Zhao L."/>
            <person name="Xing Q."/>
            <person name="Dou J."/>
            <person name="Li Y."/>
            <person name="Mao J."/>
            <person name="Guo H."/>
            <person name="Dou H."/>
            <person name="Li T."/>
            <person name="Mu C."/>
            <person name="Jiang W."/>
            <person name="Fu Q."/>
            <person name="Fu X."/>
            <person name="Miao Y."/>
            <person name="Liu J."/>
            <person name="Yu Q."/>
            <person name="Li R."/>
            <person name="Liao H."/>
            <person name="Li X."/>
            <person name="Kong Y."/>
            <person name="Jiang Z."/>
            <person name="Chourrout D."/>
            <person name="Li R."/>
            <person name="Bao Z."/>
        </authorList>
    </citation>
    <scope>NUCLEOTIDE SEQUENCE [LARGE SCALE GENOMIC DNA]</scope>
    <source>
        <strain evidence="3 4">PY_sf001</strain>
    </source>
</reference>
<keyword evidence="4" id="KW-1185">Reference proteome</keyword>
<dbReference type="OrthoDB" id="2498029at2759"/>
<gene>
    <name evidence="3" type="ORF">KP79_PYT11096</name>
</gene>
<evidence type="ECO:0000256" key="1">
    <source>
        <dbReference type="SAM" id="MobiDB-lite"/>
    </source>
</evidence>
<accession>A0A210Q177</accession>
<feature type="domain" description="Serine aminopeptidase S33" evidence="2">
    <location>
        <begin position="52"/>
        <end position="288"/>
    </location>
</feature>
<comment type="caution">
    <text evidence="3">The sequence shown here is derived from an EMBL/GenBank/DDBJ whole genome shotgun (WGS) entry which is preliminary data.</text>
</comment>
<organism evidence="3 4">
    <name type="scientific">Mizuhopecten yessoensis</name>
    <name type="common">Japanese scallop</name>
    <name type="synonym">Patinopecten yessoensis</name>
    <dbReference type="NCBI Taxonomy" id="6573"/>
    <lineage>
        <taxon>Eukaryota</taxon>
        <taxon>Metazoa</taxon>
        <taxon>Spiralia</taxon>
        <taxon>Lophotrochozoa</taxon>
        <taxon>Mollusca</taxon>
        <taxon>Bivalvia</taxon>
        <taxon>Autobranchia</taxon>
        <taxon>Pteriomorphia</taxon>
        <taxon>Pectinida</taxon>
        <taxon>Pectinoidea</taxon>
        <taxon>Pectinidae</taxon>
        <taxon>Mizuhopecten</taxon>
    </lineage>
</organism>
<dbReference type="PRINTS" id="PR00111">
    <property type="entry name" value="ABHYDROLASE"/>
</dbReference>
<dbReference type="SUPFAM" id="SSF53474">
    <property type="entry name" value="alpha/beta-Hydrolases"/>
    <property type="match status" value="1"/>
</dbReference>
<dbReference type="InterPro" id="IPR051044">
    <property type="entry name" value="MAG_DAG_Lipase"/>
</dbReference>
<name>A0A210Q177_MIZYE</name>
<dbReference type="PANTHER" id="PTHR11614">
    <property type="entry name" value="PHOSPHOLIPASE-RELATED"/>
    <property type="match status" value="1"/>
</dbReference>
<protein>
    <submittedName>
        <fullName evidence="3">Monoglyceride lipase</fullName>
    </submittedName>
</protein>
<dbReference type="FunFam" id="3.40.50.1820:FF:000117">
    <property type="entry name" value="Monoglyceride lipase, putative"/>
    <property type="match status" value="1"/>
</dbReference>
<dbReference type="InterPro" id="IPR029058">
    <property type="entry name" value="AB_hydrolase_fold"/>
</dbReference>
<dbReference type="AlphaFoldDB" id="A0A210Q177"/>